<evidence type="ECO:0000256" key="1">
    <source>
        <dbReference type="SAM" id="MobiDB-lite"/>
    </source>
</evidence>
<evidence type="ECO:0000256" key="2">
    <source>
        <dbReference type="SAM" id="Phobius"/>
    </source>
</evidence>
<name>A0A1U7J1S7_9CYAN</name>
<evidence type="ECO:0008006" key="5">
    <source>
        <dbReference type="Google" id="ProtNLM"/>
    </source>
</evidence>
<comment type="caution">
    <text evidence="3">The sequence shown here is derived from an EMBL/GenBank/DDBJ whole genome shotgun (WGS) entry which is preliminary data.</text>
</comment>
<organism evidence="3 4">
    <name type="scientific">Phormidium tenue NIES-30</name>
    <dbReference type="NCBI Taxonomy" id="549789"/>
    <lineage>
        <taxon>Bacteria</taxon>
        <taxon>Bacillati</taxon>
        <taxon>Cyanobacteriota</taxon>
        <taxon>Cyanophyceae</taxon>
        <taxon>Oscillatoriophycideae</taxon>
        <taxon>Oscillatoriales</taxon>
        <taxon>Oscillatoriaceae</taxon>
        <taxon>Phormidium</taxon>
    </lineage>
</organism>
<dbReference type="Pfam" id="PF11189">
    <property type="entry name" value="DUF2973"/>
    <property type="match status" value="1"/>
</dbReference>
<keyword evidence="2" id="KW-0472">Membrane</keyword>
<keyword evidence="2" id="KW-0812">Transmembrane</keyword>
<feature type="region of interest" description="Disordered" evidence="1">
    <location>
        <begin position="32"/>
        <end position="60"/>
    </location>
</feature>
<dbReference type="RefSeq" id="WP_073609944.1">
    <property type="nucleotide sequence ID" value="NZ_MRCG01000015.1"/>
</dbReference>
<protein>
    <recommendedName>
        <fullName evidence="5">DUF2973 domain-containing protein</fullName>
    </recommendedName>
</protein>
<dbReference type="InterPro" id="IPR021355">
    <property type="entry name" value="Phage_Syn9_Gp224"/>
</dbReference>
<keyword evidence="2" id="KW-1133">Transmembrane helix</keyword>
<reference evidence="3 4" key="1">
    <citation type="submission" date="2016-11" db="EMBL/GenBank/DDBJ databases">
        <title>Draft Genome Sequences of Nine Cyanobacterial Strains from Diverse Habitats.</title>
        <authorList>
            <person name="Zhu T."/>
            <person name="Hou S."/>
            <person name="Lu X."/>
            <person name="Hess W.R."/>
        </authorList>
    </citation>
    <scope>NUCLEOTIDE SEQUENCE [LARGE SCALE GENOMIC DNA]</scope>
    <source>
        <strain evidence="3 4">NIES-30</strain>
    </source>
</reference>
<gene>
    <name evidence="3" type="ORF">NIES30_18640</name>
</gene>
<feature type="region of interest" description="Disordered" evidence="1">
    <location>
        <begin position="89"/>
        <end position="108"/>
    </location>
</feature>
<evidence type="ECO:0000313" key="3">
    <source>
        <dbReference type="EMBL" id="OKH45895.1"/>
    </source>
</evidence>
<feature type="transmembrane region" description="Helical" evidence="2">
    <location>
        <begin position="6"/>
        <end position="29"/>
    </location>
</feature>
<feature type="compositionally biased region" description="Polar residues" evidence="1">
    <location>
        <begin position="33"/>
        <end position="49"/>
    </location>
</feature>
<keyword evidence="4" id="KW-1185">Reference proteome</keyword>
<dbReference type="EMBL" id="MRCG01000015">
    <property type="protein sequence ID" value="OKH45895.1"/>
    <property type="molecule type" value="Genomic_DNA"/>
</dbReference>
<dbReference type="STRING" id="549789.NIES30_18640"/>
<dbReference type="Proteomes" id="UP000185557">
    <property type="component" value="Unassembled WGS sequence"/>
</dbReference>
<proteinExistence type="predicted"/>
<sequence length="108" mass="11863">MWHVVYIIAFAVLAIMAIANLVRNLILLGGNARNPQSSRSYSGQQNASSDRPMPHPELLDQDGQVIREPLLVMRSISVKDAREQLDALYNGTGSALDEPEDSGSESER</sequence>
<dbReference type="AlphaFoldDB" id="A0A1U7J1S7"/>
<accession>A0A1U7J1S7</accession>
<evidence type="ECO:0000313" key="4">
    <source>
        <dbReference type="Proteomes" id="UP000185557"/>
    </source>
</evidence>
<dbReference type="OrthoDB" id="513924at2"/>
<feature type="compositionally biased region" description="Acidic residues" evidence="1">
    <location>
        <begin position="97"/>
        <end position="108"/>
    </location>
</feature>